<comment type="caution">
    <text evidence="2">The sequence shown here is derived from an EMBL/GenBank/DDBJ whole genome shotgun (WGS) entry which is preliminary data.</text>
</comment>
<protein>
    <submittedName>
        <fullName evidence="2">VOC family protein</fullName>
    </submittedName>
</protein>
<reference evidence="2 3" key="1">
    <citation type="submission" date="2019-02" db="EMBL/GenBank/DDBJ databases">
        <title>Siculibacillus lacustris gen. nov., sp. nov., a new rosette-forming bacterium isolated from a freshwater crater lake (Lake St. Ana, Romania).</title>
        <authorList>
            <person name="Felfoldi T."/>
            <person name="Marton Z."/>
            <person name="Szabo A."/>
            <person name="Mentes A."/>
            <person name="Boka K."/>
            <person name="Marialigeti K."/>
            <person name="Mathe I."/>
            <person name="Koncz M."/>
            <person name="Schumann P."/>
            <person name="Toth E."/>
        </authorList>
    </citation>
    <scope>NUCLEOTIDE SEQUENCE [LARGE SCALE GENOMIC DNA]</scope>
    <source>
        <strain evidence="2 3">SA-279</strain>
    </source>
</reference>
<keyword evidence="3" id="KW-1185">Reference proteome</keyword>
<evidence type="ECO:0000313" key="3">
    <source>
        <dbReference type="Proteomes" id="UP000292781"/>
    </source>
</evidence>
<accession>A0A4Q9VSN9</accession>
<gene>
    <name evidence="2" type="ORF">EYW49_07760</name>
</gene>
<feature type="domain" description="VOC" evidence="1">
    <location>
        <begin position="5"/>
        <end position="122"/>
    </location>
</feature>
<dbReference type="SUPFAM" id="SSF54593">
    <property type="entry name" value="Glyoxalase/Bleomycin resistance protein/Dihydroxybiphenyl dioxygenase"/>
    <property type="match status" value="1"/>
</dbReference>
<dbReference type="OrthoDB" id="9799428at2"/>
<sequence>MTGYTWDHVQLRSAAPEDTAAWFARHFGAEILSGPGRLTIRLDGVDIFVARVTQGDGVLPPPAHPHRGLDHFGLVVPDLDAAVAELTGAGVELAEPVKTLRPGVRGCYVLGPDGIWIELLERKTG</sequence>
<dbReference type="EMBL" id="SJFN01000009">
    <property type="protein sequence ID" value="TBW39017.1"/>
    <property type="molecule type" value="Genomic_DNA"/>
</dbReference>
<dbReference type="AlphaFoldDB" id="A0A4Q9VSN9"/>
<dbReference type="InterPro" id="IPR037523">
    <property type="entry name" value="VOC_core"/>
</dbReference>
<dbReference type="PROSITE" id="PS51819">
    <property type="entry name" value="VOC"/>
    <property type="match status" value="1"/>
</dbReference>
<dbReference type="InterPro" id="IPR004360">
    <property type="entry name" value="Glyas_Fos-R_dOase_dom"/>
</dbReference>
<dbReference type="RefSeq" id="WP_131307905.1">
    <property type="nucleotide sequence ID" value="NZ_SJFN01000009.1"/>
</dbReference>
<proteinExistence type="predicted"/>
<dbReference type="InterPro" id="IPR029068">
    <property type="entry name" value="Glyas_Bleomycin-R_OHBP_Dase"/>
</dbReference>
<organism evidence="2 3">
    <name type="scientific">Siculibacillus lacustris</name>
    <dbReference type="NCBI Taxonomy" id="1549641"/>
    <lineage>
        <taxon>Bacteria</taxon>
        <taxon>Pseudomonadati</taxon>
        <taxon>Pseudomonadota</taxon>
        <taxon>Alphaproteobacteria</taxon>
        <taxon>Hyphomicrobiales</taxon>
        <taxon>Ancalomicrobiaceae</taxon>
        <taxon>Siculibacillus</taxon>
    </lineage>
</organism>
<name>A0A4Q9VSN9_9HYPH</name>
<dbReference type="Gene3D" id="3.10.180.10">
    <property type="entry name" value="2,3-Dihydroxybiphenyl 1,2-Dioxygenase, domain 1"/>
    <property type="match status" value="1"/>
</dbReference>
<dbReference type="CDD" id="cd06587">
    <property type="entry name" value="VOC"/>
    <property type="match status" value="1"/>
</dbReference>
<evidence type="ECO:0000259" key="1">
    <source>
        <dbReference type="PROSITE" id="PS51819"/>
    </source>
</evidence>
<dbReference type="Pfam" id="PF00903">
    <property type="entry name" value="Glyoxalase"/>
    <property type="match status" value="1"/>
</dbReference>
<dbReference type="Proteomes" id="UP000292781">
    <property type="component" value="Unassembled WGS sequence"/>
</dbReference>
<evidence type="ECO:0000313" key="2">
    <source>
        <dbReference type="EMBL" id="TBW39017.1"/>
    </source>
</evidence>